<proteinExistence type="predicted"/>
<reference evidence="2" key="3">
    <citation type="submission" date="2018-07" db="EMBL/GenBank/DDBJ databases">
        <title>WGS assembly of Glycine max.</title>
        <authorList>
            <person name="Schmutz J."/>
            <person name="Cannon S."/>
            <person name="Schlueter J."/>
            <person name="Ma J."/>
            <person name="Mitros T."/>
            <person name="Nelson W."/>
            <person name="Hyten D."/>
            <person name="Song Q."/>
            <person name="Thelen J."/>
            <person name="Cheng J."/>
            <person name="Xu D."/>
            <person name="Hellsten U."/>
            <person name="May G."/>
            <person name="Yu Y."/>
            <person name="Sakurai T."/>
            <person name="Umezawa T."/>
            <person name="Bhattacharyya M."/>
            <person name="Sandhu D."/>
            <person name="Valliyodan B."/>
            <person name="Lindquist E."/>
            <person name="Peto M."/>
            <person name="Grant D."/>
            <person name="Shu S."/>
            <person name="Goodstein D."/>
            <person name="Barry K."/>
            <person name="Futrell-Griggs M."/>
            <person name="Abernathy B."/>
            <person name="Du J."/>
            <person name="Tian Z."/>
            <person name="Zhu L."/>
            <person name="Gill N."/>
            <person name="Joshi T."/>
            <person name="Libault M."/>
            <person name="Sethuraman A."/>
            <person name="Zhang X."/>
            <person name="Shinozaki K."/>
            <person name="Nguyen H."/>
            <person name="Wing R."/>
            <person name="Cregan P."/>
            <person name="Specht J."/>
            <person name="Grimwood J."/>
            <person name="Rokhsar D."/>
            <person name="Stacey G."/>
            <person name="Shoemaker R."/>
            <person name="Jackson S."/>
        </authorList>
    </citation>
    <scope>NUCLEOTIDE SEQUENCE</scope>
    <source>
        <tissue evidence="2">Callus</tissue>
    </source>
</reference>
<dbReference type="STRING" id="3847.A0A0R0EDU7"/>
<evidence type="ECO:0000313" key="3">
    <source>
        <dbReference type="EMBL" id="KRH54833.1"/>
    </source>
</evidence>
<evidence type="ECO:0000313" key="5">
    <source>
        <dbReference type="Proteomes" id="UP000008827"/>
    </source>
</evidence>
<dbReference type="EMBL" id="KZ847625">
    <property type="protein sequence ID" value="KRG88424.1"/>
    <property type="molecule type" value="Genomic_DNA"/>
</dbReference>
<dbReference type="Proteomes" id="UP000008827">
    <property type="component" value="Chromosome 6"/>
</dbReference>
<reference evidence="4" key="2">
    <citation type="submission" date="2018-02" db="UniProtKB">
        <authorList>
            <consortium name="EnsemblPlants"/>
        </authorList>
    </citation>
    <scope>IDENTIFICATION</scope>
    <source>
        <strain evidence="4">Williams 82</strain>
    </source>
</reference>
<accession>A0A0R0EDU7</accession>
<organism evidence="4">
    <name type="scientific">Glycine max</name>
    <name type="common">Soybean</name>
    <name type="synonym">Glycine hispida</name>
    <dbReference type="NCBI Taxonomy" id="3847"/>
    <lineage>
        <taxon>Eukaryota</taxon>
        <taxon>Viridiplantae</taxon>
        <taxon>Streptophyta</taxon>
        <taxon>Embryophyta</taxon>
        <taxon>Tracheophyta</taxon>
        <taxon>Spermatophyta</taxon>
        <taxon>Magnoliopsida</taxon>
        <taxon>eudicotyledons</taxon>
        <taxon>Gunneridae</taxon>
        <taxon>Pentapetalae</taxon>
        <taxon>rosids</taxon>
        <taxon>fabids</taxon>
        <taxon>Fabales</taxon>
        <taxon>Fabaceae</taxon>
        <taxon>Papilionoideae</taxon>
        <taxon>50 kb inversion clade</taxon>
        <taxon>NPAAA clade</taxon>
        <taxon>indigoferoid/millettioid clade</taxon>
        <taxon>Phaseoleae</taxon>
        <taxon>Glycine</taxon>
        <taxon>Glycine subgen. Soja</taxon>
    </lineage>
</organism>
<dbReference type="EnsemblPlants" id="KRH54833">
    <property type="protein sequence ID" value="KRH54833"/>
    <property type="gene ID" value="GLYMA_06G212400"/>
</dbReference>
<name>A0A0R0EDU7_SOYBN</name>
<feature type="compositionally biased region" description="Polar residues" evidence="1">
    <location>
        <begin position="58"/>
        <end position="83"/>
    </location>
</feature>
<sequence length="96" mass="10700">MAGRKHRRPRRLHDLRRRLFLFLCRLEQRPFLEPPPSSLSMSIGSQSSTSLPLLTTSVDNGENSFDNKQPNTSATLDSSQTGAIETAPKKSIDTFG</sequence>
<evidence type="ECO:0000313" key="2">
    <source>
        <dbReference type="EMBL" id="KRG88424.1"/>
    </source>
</evidence>
<dbReference type="Gramene" id="KRH54833">
    <property type="protein sequence ID" value="KRH54833"/>
    <property type="gene ID" value="GLYMA_06G212400"/>
</dbReference>
<evidence type="ECO:0000313" key="4">
    <source>
        <dbReference type="EnsemblPlants" id="KRH54833"/>
    </source>
</evidence>
<dbReference type="EnsemblPlants" id="KRG88424">
    <property type="protein sequence ID" value="KRG88424"/>
    <property type="gene ID" value="GLYMA_U001000"/>
</dbReference>
<feature type="region of interest" description="Disordered" evidence="1">
    <location>
        <begin position="31"/>
        <end position="96"/>
    </location>
</feature>
<keyword evidence="5" id="KW-1185">Reference proteome</keyword>
<gene>
    <name evidence="3" type="ORF">GLYMA_06G212400</name>
    <name evidence="2" type="ORF">GLYMA_U001000</name>
</gene>
<protein>
    <submittedName>
        <fullName evidence="2 4">Uncharacterized protein</fullName>
    </submittedName>
</protein>
<dbReference type="AlphaFoldDB" id="A0A0R0EDU7"/>
<evidence type="ECO:0000256" key="1">
    <source>
        <dbReference type="SAM" id="MobiDB-lite"/>
    </source>
</evidence>
<dbReference type="EMBL" id="CM000839">
    <property type="protein sequence ID" value="KRH54833.1"/>
    <property type="molecule type" value="Genomic_DNA"/>
</dbReference>
<dbReference type="InParanoid" id="A0A0R0EDU7"/>
<feature type="compositionally biased region" description="Basic and acidic residues" evidence="1">
    <location>
        <begin position="87"/>
        <end position="96"/>
    </location>
</feature>
<feature type="compositionally biased region" description="Low complexity" evidence="1">
    <location>
        <begin position="38"/>
        <end position="57"/>
    </location>
</feature>
<dbReference type="Gramene" id="KRG88424">
    <property type="protein sequence ID" value="KRG88424"/>
    <property type="gene ID" value="GLYMA_U001000"/>
</dbReference>
<reference evidence="2 4" key="1">
    <citation type="journal article" date="2010" name="Nature">
        <title>Genome sequence of the palaeopolyploid soybean.</title>
        <authorList>
            <person name="Schmutz J."/>
            <person name="Cannon S.B."/>
            <person name="Schlueter J."/>
            <person name="Ma J."/>
            <person name="Mitros T."/>
            <person name="Nelson W."/>
            <person name="Hyten D.L."/>
            <person name="Song Q."/>
            <person name="Thelen J.J."/>
            <person name="Cheng J."/>
            <person name="Xu D."/>
            <person name="Hellsten U."/>
            <person name="May G.D."/>
            <person name="Yu Y."/>
            <person name="Sakurai T."/>
            <person name="Umezawa T."/>
            <person name="Bhattacharyya M.K."/>
            <person name="Sandhu D."/>
            <person name="Valliyodan B."/>
            <person name="Lindquist E."/>
            <person name="Peto M."/>
            <person name="Grant D."/>
            <person name="Shu S."/>
            <person name="Goodstein D."/>
            <person name="Barry K."/>
            <person name="Futrell-Griggs M."/>
            <person name="Abernathy B."/>
            <person name="Du J."/>
            <person name="Tian Z."/>
            <person name="Zhu L."/>
            <person name="Gill N."/>
            <person name="Joshi T."/>
            <person name="Libault M."/>
            <person name="Sethuraman A."/>
            <person name="Zhang X.-C."/>
            <person name="Shinozaki K."/>
            <person name="Nguyen H.T."/>
            <person name="Wing R.A."/>
            <person name="Cregan P."/>
            <person name="Specht J."/>
            <person name="Grimwood J."/>
            <person name="Rokhsar D."/>
            <person name="Stacey G."/>
            <person name="Shoemaker R.C."/>
            <person name="Jackson S.A."/>
        </authorList>
    </citation>
    <scope>NUCLEOTIDE SEQUENCE [LARGE SCALE GENOMIC DNA]</scope>
    <source>
        <strain evidence="4">cv. Williams 82</strain>
        <tissue evidence="2">Callus</tissue>
    </source>
</reference>